<reference evidence="3" key="1">
    <citation type="submission" date="2019-06" db="EMBL/GenBank/DDBJ databases">
        <authorList>
            <person name="Broberg M."/>
        </authorList>
    </citation>
    <scope>NUCLEOTIDE SEQUENCE [LARGE SCALE GENOMIC DNA]</scope>
</reference>
<dbReference type="InterPro" id="IPR001229">
    <property type="entry name" value="Jacalin-like_lectin_dom"/>
</dbReference>
<feature type="domain" description="Jacalin-type lectin" evidence="1">
    <location>
        <begin position="18"/>
        <end position="88"/>
    </location>
</feature>
<dbReference type="Proteomes" id="UP000754883">
    <property type="component" value="Unassembled WGS sequence"/>
</dbReference>
<comment type="caution">
    <text evidence="2">The sequence shown here is derived from an EMBL/GenBank/DDBJ whole genome shotgun (WGS) entry which is preliminary data.</text>
</comment>
<evidence type="ECO:0000259" key="1">
    <source>
        <dbReference type="Pfam" id="PF01419"/>
    </source>
</evidence>
<dbReference type="SUPFAM" id="SSF51101">
    <property type="entry name" value="Mannose-binding lectins"/>
    <property type="match status" value="1"/>
</dbReference>
<protein>
    <recommendedName>
        <fullName evidence="1">Jacalin-type lectin domain-containing protein</fullName>
    </recommendedName>
</protein>
<evidence type="ECO:0000313" key="3">
    <source>
        <dbReference type="Proteomes" id="UP000754883"/>
    </source>
</evidence>
<name>A0A9N9Y2S5_9HYPO</name>
<evidence type="ECO:0000313" key="2">
    <source>
        <dbReference type="EMBL" id="CAG9988006.1"/>
    </source>
</evidence>
<dbReference type="OrthoDB" id="4386350at2759"/>
<dbReference type="Pfam" id="PF01419">
    <property type="entry name" value="Jacalin"/>
    <property type="match status" value="1"/>
</dbReference>
<sequence length="98" mass="11386">MILATVTLWVGNGSWGYHDRKLIKAIKVQYKDGMERFYGNKEGDDNTPHSFKFDTDERVKSMSIWSGDRVDRIRWQTNHNRTFDQGGQDYSCGRGGNH</sequence>
<reference evidence="2 3" key="2">
    <citation type="submission" date="2021-10" db="EMBL/GenBank/DDBJ databases">
        <authorList>
            <person name="Piombo E."/>
        </authorList>
    </citation>
    <scope>NUCLEOTIDE SEQUENCE [LARGE SCALE GENOMIC DNA]</scope>
</reference>
<dbReference type="EMBL" id="CABFNO020001443">
    <property type="protein sequence ID" value="CAG9988006.1"/>
    <property type="molecule type" value="Genomic_DNA"/>
</dbReference>
<dbReference type="AlphaFoldDB" id="A0A9N9Y2S5"/>
<proteinExistence type="predicted"/>
<organism evidence="2 3">
    <name type="scientific">Clonostachys byssicola</name>
    <dbReference type="NCBI Taxonomy" id="160290"/>
    <lineage>
        <taxon>Eukaryota</taxon>
        <taxon>Fungi</taxon>
        <taxon>Dikarya</taxon>
        <taxon>Ascomycota</taxon>
        <taxon>Pezizomycotina</taxon>
        <taxon>Sordariomycetes</taxon>
        <taxon>Hypocreomycetidae</taxon>
        <taxon>Hypocreales</taxon>
        <taxon>Bionectriaceae</taxon>
        <taxon>Clonostachys</taxon>
    </lineage>
</organism>
<keyword evidence="3" id="KW-1185">Reference proteome</keyword>
<accession>A0A9N9Y2S5</accession>
<dbReference type="Gene3D" id="2.100.10.30">
    <property type="entry name" value="Jacalin-like lectin domain"/>
    <property type="match status" value="1"/>
</dbReference>
<feature type="non-terminal residue" evidence="2">
    <location>
        <position position="98"/>
    </location>
</feature>
<dbReference type="InterPro" id="IPR036404">
    <property type="entry name" value="Jacalin-like_lectin_dom_sf"/>
</dbReference>
<gene>
    <name evidence="2" type="ORF">CBYS24578_00010649</name>
</gene>